<feature type="signal peptide" evidence="1">
    <location>
        <begin position="1"/>
        <end position="22"/>
    </location>
</feature>
<sequence>MAPGVLLIPLVLAAWAVSGAQAATREGDYAMVGAGALTCRTYMLASTEERTFAETWWAGYMSAMNRVTDDTYDLLGDYEVADFNAYLDDYCRDNPSVLFGLAVHDAIEAFYPERIR</sequence>
<dbReference type="EMBL" id="FNOM01000022">
    <property type="protein sequence ID" value="SDX78553.1"/>
    <property type="molecule type" value="Genomic_DNA"/>
</dbReference>
<keyword evidence="1" id="KW-0732">Signal</keyword>
<proteinExistence type="predicted"/>
<evidence type="ECO:0000313" key="2">
    <source>
        <dbReference type="EMBL" id="SDX78553.1"/>
    </source>
</evidence>
<dbReference type="InterPro" id="IPR010486">
    <property type="entry name" value="HNS-dep_expression_A/B"/>
</dbReference>
<accession>A0A1H3EIF3</accession>
<name>A0A1H3EIF3_9RHOB</name>
<organism evidence="2 3">
    <name type="scientific">Roseicitreum antarcticum</name>
    <dbReference type="NCBI Taxonomy" id="564137"/>
    <lineage>
        <taxon>Bacteria</taxon>
        <taxon>Pseudomonadati</taxon>
        <taxon>Pseudomonadota</taxon>
        <taxon>Alphaproteobacteria</taxon>
        <taxon>Rhodobacterales</taxon>
        <taxon>Paracoccaceae</taxon>
        <taxon>Roseicitreum</taxon>
    </lineage>
</organism>
<evidence type="ECO:0000313" key="3">
    <source>
        <dbReference type="Proteomes" id="UP000198539"/>
    </source>
</evidence>
<dbReference type="Pfam" id="PF06411">
    <property type="entry name" value="HdeA"/>
    <property type="match status" value="1"/>
</dbReference>
<keyword evidence="3" id="KW-1185">Reference proteome</keyword>
<reference evidence="2 3" key="1">
    <citation type="submission" date="2016-10" db="EMBL/GenBank/DDBJ databases">
        <authorList>
            <person name="de Groot N.N."/>
        </authorList>
    </citation>
    <scope>NUCLEOTIDE SEQUENCE [LARGE SCALE GENOMIC DNA]</scope>
    <source>
        <strain evidence="2 3">CGMCC 1.8894</strain>
    </source>
</reference>
<gene>
    <name evidence="2" type="ORF">SAMN04488238_1222</name>
</gene>
<dbReference type="Proteomes" id="UP000198539">
    <property type="component" value="Unassembled WGS sequence"/>
</dbReference>
<protein>
    <submittedName>
        <fullName evidence="2">HdeA/HdeB family protein</fullName>
    </submittedName>
</protein>
<dbReference type="AlphaFoldDB" id="A0A1H3EIF3"/>
<evidence type="ECO:0000256" key="1">
    <source>
        <dbReference type="SAM" id="SignalP"/>
    </source>
</evidence>
<feature type="chain" id="PRO_5011656186" evidence="1">
    <location>
        <begin position="23"/>
        <end position="116"/>
    </location>
</feature>